<proteinExistence type="predicted"/>
<feature type="transmembrane region" description="Helical" evidence="1">
    <location>
        <begin position="21"/>
        <end position="43"/>
    </location>
</feature>
<sequence>MRKIDRFKTQGKQKIKPRQGVSLLLIMSKKVASFPIAGILRYACYDIIILDISVQADQKLLLIWYVFC</sequence>
<organism evidence="2 3">
    <name type="scientific">Anaplasma ovis str. Haibei</name>
    <dbReference type="NCBI Taxonomy" id="1248439"/>
    <lineage>
        <taxon>Bacteria</taxon>
        <taxon>Pseudomonadati</taxon>
        <taxon>Pseudomonadota</taxon>
        <taxon>Alphaproteobacteria</taxon>
        <taxon>Rickettsiales</taxon>
        <taxon>Anaplasmataceae</taxon>
        <taxon>Anaplasma</taxon>
    </lineage>
</organism>
<gene>
    <name evidence="2" type="ORF">AOV_03410</name>
</gene>
<keyword evidence="3" id="KW-1185">Reference proteome</keyword>
<reference evidence="2 3" key="2">
    <citation type="journal article" date="2019" name="BMC Genomics">
        <title>The Anaplasma ovis genome reveals a high proportion of pseudogenes.</title>
        <authorList>
            <person name="Liu Z."/>
            <person name="Peasley A.M."/>
            <person name="Yang J."/>
            <person name="Li Y."/>
            <person name="Guan G."/>
            <person name="Luo J."/>
            <person name="Yin H."/>
            <person name="Brayton K.A."/>
        </authorList>
    </citation>
    <scope>NUCLEOTIDE SEQUENCE [LARGE SCALE GENOMIC DNA]</scope>
    <source>
        <strain evidence="2 3">Haibei</strain>
    </source>
</reference>
<dbReference type="AlphaFoldDB" id="A0A2Z2LGN0"/>
<keyword evidence="1" id="KW-0472">Membrane</keyword>
<keyword evidence="1" id="KW-0812">Transmembrane</keyword>
<evidence type="ECO:0000313" key="2">
    <source>
        <dbReference type="EMBL" id="ASI47853.1"/>
    </source>
</evidence>
<accession>A0A2Z2LGN0</accession>
<evidence type="ECO:0000256" key="1">
    <source>
        <dbReference type="SAM" id="Phobius"/>
    </source>
</evidence>
<keyword evidence="1" id="KW-1133">Transmembrane helix</keyword>
<reference evidence="3" key="1">
    <citation type="submission" date="2018-06" db="EMBL/GenBank/DDBJ databases">
        <title>The Anaplasma ovis genome reveals a high proportion of pseudogenes.</title>
        <authorList>
            <person name="Liu Z."/>
            <person name="Peasley A.M."/>
            <person name="Yang J."/>
            <person name="Li Y."/>
            <person name="Guan G."/>
            <person name="Luo J."/>
            <person name="Yin H."/>
            <person name="Brayton K.A."/>
        </authorList>
    </citation>
    <scope>NUCLEOTIDE SEQUENCE [LARGE SCALE GENOMIC DNA]</scope>
    <source>
        <strain evidence="3">Haibei</strain>
    </source>
</reference>
<protein>
    <submittedName>
        <fullName evidence="2">Uncharacterized protein</fullName>
    </submittedName>
</protein>
<name>A0A2Z2LGN0_9RICK</name>
<dbReference type="KEGG" id="aoh:AOV_03410"/>
<dbReference type="Proteomes" id="UP000259762">
    <property type="component" value="Chromosome"/>
</dbReference>
<evidence type="ECO:0000313" key="3">
    <source>
        <dbReference type="Proteomes" id="UP000259762"/>
    </source>
</evidence>
<dbReference type="EMBL" id="CP015994">
    <property type="protein sequence ID" value="ASI47853.1"/>
    <property type="molecule type" value="Genomic_DNA"/>
</dbReference>